<dbReference type="GeneID" id="93759732"/>
<evidence type="ECO:0000256" key="1">
    <source>
        <dbReference type="SAM" id="MobiDB-lite"/>
    </source>
</evidence>
<protein>
    <submittedName>
        <fullName evidence="2">Uncharacterized protein</fullName>
    </submittedName>
</protein>
<dbReference type="Proteomes" id="UP001432071">
    <property type="component" value="Chromosome"/>
</dbReference>
<evidence type="ECO:0000313" key="2">
    <source>
        <dbReference type="EMBL" id="WUN84955.1"/>
    </source>
</evidence>
<dbReference type="EMBL" id="CP108038">
    <property type="protein sequence ID" value="WUN84955.1"/>
    <property type="molecule type" value="Genomic_DNA"/>
</dbReference>
<feature type="region of interest" description="Disordered" evidence="1">
    <location>
        <begin position="25"/>
        <end position="48"/>
    </location>
</feature>
<gene>
    <name evidence="2" type="ORF">OHT53_02175</name>
</gene>
<organism evidence="2 3">
    <name type="scientific">Streptomyces bobili</name>
    <dbReference type="NCBI Taxonomy" id="67280"/>
    <lineage>
        <taxon>Bacteria</taxon>
        <taxon>Bacillati</taxon>
        <taxon>Actinomycetota</taxon>
        <taxon>Actinomycetes</taxon>
        <taxon>Kitasatosporales</taxon>
        <taxon>Streptomycetaceae</taxon>
        <taxon>Streptomyces</taxon>
    </lineage>
</organism>
<dbReference type="RefSeq" id="WP_328733870.1">
    <property type="nucleotide sequence ID" value="NZ_CP108038.1"/>
</dbReference>
<keyword evidence="3" id="KW-1185">Reference proteome</keyword>
<sequence>MDSVLDAQHEESVMNRQARVRVCVSRRPAAPRKDEIDRRTPSGRLLPY</sequence>
<evidence type="ECO:0000313" key="3">
    <source>
        <dbReference type="Proteomes" id="UP001432071"/>
    </source>
</evidence>
<proteinExistence type="predicted"/>
<accession>A0ABZ1QR45</accession>
<feature type="compositionally biased region" description="Basic and acidic residues" evidence="1">
    <location>
        <begin position="31"/>
        <end position="40"/>
    </location>
</feature>
<reference evidence="2" key="1">
    <citation type="submission" date="2022-10" db="EMBL/GenBank/DDBJ databases">
        <title>The complete genomes of actinobacterial strains from the NBC collection.</title>
        <authorList>
            <person name="Joergensen T.S."/>
            <person name="Alvarez Arevalo M."/>
            <person name="Sterndorff E.B."/>
            <person name="Faurdal D."/>
            <person name="Vuksanovic O."/>
            <person name="Mourched A.-S."/>
            <person name="Charusanti P."/>
            <person name="Shaw S."/>
            <person name="Blin K."/>
            <person name="Weber T."/>
        </authorList>
    </citation>
    <scope>NUCLEOTIDE SEQUENCE</scope>
    <source>
        <strain evidence="2">NBC_00302</strain>
    </source>
</reference>
<name>A0ABZ1QR45_9ACTN</name>